<reference evidence="4 5" key="1">
    <citation type="journal article" date="2013" name="Genome Announc.">
        <title>Draft Genome Sequence of the Lignocellulose Decomposer Thermobifida fusca Strain TM51.</title>
        <authorList>
            <person name="Toth A."/>
            <person name="Barna T."/>
            <person name="Nagy I."/>
            <person name="Horvath B."/>
            <person name="Nagy I."/>
            <person name="Tancsics A."/>
            <person name="Kriszt B."/>
            <person name="Baka E."/>
            <person name="Fekete C."/>
            <person name="Kukolya J."/>
        </authorList>
    </citation>
    <scope>NUCLEOTIDE SEQUENCE [LARGE SCALE GENOMIC DNA]</scope>
    <source>
        <strain evidence="4 5">TM51</strain>
    </source>
</reference>
<protein>
    <submittedName>
        <fullName evidence="4">Caffeoyl-CoA O-methyltransferase</fullName>
    </submittedName>
</protein>
<dbReference type="AlphaFoldDB" id="A0A9P2WRU1"/>
<dbReference type="SUPFAM" id="SSF53335">
    <property type="entry name" value="S-adenosyl-L-methionine-dependent methyltransferases"/>
    <property type="match status" value="1"/>
</dbReference>
<keyword evidence="3" id="KW-0949">S-adenosyl-L-methionine</keyword>
<keyword evidence="2" id="KW-0808">Transferase</keyword>
<name>A0A9P2WRU1_THEFU</name>
<dbReference type="RefSeq" id="WP_016188433.1">
    <property type="nucleotide sequence ID" value="NZ_AOSG01000023.1"/>
</dbReference>
<evidence type="ECO:0000313" key="4">
    <source>
        <dbReference type="EMBL" id="EOR71973.1"/>
    </source>
</evidence>
<sequence>MTRTSENLSPELHAYLVAHSTPVDEVLTDLAAETERLFPDHVGMQIAPEQGLFLTLLTQLIGARNIVEVGTFTGYSSICLARGLPNDGTLLACDVSEEWTAVARRYWQRAGVADRIDLRLAPALDTLRALPEEPQFDLAFIDADKESYIAYWEELVPRVRPGGVLLADNVFSHSRVLDPAQTAARVQAIRDFNVHARDDTRVDLVILPIGDGLTLARRR</sequence>
<dbReference type="PANTHER" id="PTHR10509">
    <property type="entry name" value="O-METHYLTRANSFERASE-RELATED"/>
    <property type="match status" value="1"/>
</dbReference>
<organism evidence="4 5">
    <name type="scientific">Thermobifida fusca TM51</name>
    <dbReference type="NCBI Taxonomy" id="1169414"/>
    <lineage>
        <taxon>Bacteria</taxon>
        <taxon>Bacillati</taxon>
        <taxon>Actinomycetota</taxon>
        <taxon>Actinomycetes</taxon>
        <taxon>Streptosporangiales</taxon>
        <taxon>Nocardiopsidaceae</taxon>
        <taxon>Thermobifida</taxon>
    </lineage>
</organism>
<dbReference type="GO" id="GO:0008171">
    <property type="term" value="F:O-methyltransferase activity"/>
    <property type="evidence" value="ECO:0007669"/>
    <property type="project" value="InterPro"/>
</dbReference>
<dbReference type="CDD" id="cd02440">
    <property type="entry name" value="AdoMet_MTases"/>
    <property type="match status" value="1"/>
</dbReference>
<dbReference type="InterPro" id="IPR029063">
    <property type="entry name" value="SAM-dependent_MTases_sf"/>
</dbReference>
<gene>
    <name evidence="4" type="ORF">TM51_05222</name>
</gene>
<dbReference type="Pfam" id="PF01596">
    <property type="entry name" value="Methyltransf_3"/>
    <property type="match status" value="1"/>
</dbReference>
<dbReference type="GO" id="GO:0032259">
    <property type="term" value="P:methylation"/>
    <property type="evidence" value="ECO:0007669"/>
    <property type="project" value="UniProtKB-KW"/>
</dbReference>
<dbReference type="InterPro" id="IPR002935">
    <property type="entry name" value="SAM_O-MeTrfase"/>
</dbReference>
<accession>A0A9P2WRU1</accession>
<dbReference type="Gene3D" id="3.40.50.150">
    <property type="entry name" value="Vaccinia Virus protein VP39"/>
    <property type="match status" value="1"/>
</dbReference>
<comment type="caution">
    <text evidence="4">The sequence shown here is derived from an EMBL/GenBank/DDBJ whole genome shotgun (WGS) entry which is preliminary data.</text>
</comment>
<dbReference type="PROSITE" id="PS51682">
    <property type="entry name" value="SAM_OMT_I"/>
    <property type="match status" value="1"/>
</dbReference>
<keyword evidence="1" id="KW-0489">Methyltransferase</keyword>
<dbReference type="Proteomes" id="UP000014184">
    <property type="component" value="Unassembled WGS sequence"/>
</dbReference>
<evidence type="ECO:0000256" key="1">
    <source>
        <dbReference type="ARBA" id="ARBA00022603"/>
    </source>
</evidence>
<proteinExistence type="predicted"/>
<evidence type="ECO:0000256" key="2">
    <source>
        <dbReference type="ARBA" id="ARBA00022679"/>
    </source>
</evidence>
<dbReference type="PANTHER" id="PTHR10509:SF14">
    <property type="entry name" value="CAFFEOYL-COA O-METHYLTRANSFERASE 3-RELATED"/>
    <property type="match status" value="1"/>
</dbReference>
<dbReference type="InterPro" id="IPR050362">
    <property type="entry name" value="Cation-dep_OMT"/>
</dbReference>
<keyword evidence="5" id="KW-1185">Reference proteome</keyword>
<dbReference type="EMBL" id="AOSG01000023">
    <property type="protein sequence ID" value="EOR71973.1"/>
    <property type="molecule type" value="Genomic_DNA"/>
</dbReference>
<evidence type="ECO:0000313" key="5">
    <source>
        <dbReference type="Proteomes" id="UP000014184"/>
    </source>
</evidence>
<evidence type="ECO:0000256" key="3">
    <source>
        <dbReference type="ARBA" id="ARBA00022691"/>
    </source>
</evidence>
<dbReference type="GO" id="GO:0008757">
    <property type="term" value="F:S-adenosylmethionine-dependent methyltransferase activity"/>
    <property type="evidence" value="ECO:0007669"/>
    <property type="project" value="TreeGrafter"/>
</dbReference>